<evidence type="ECO:0000313" key="2">
    <source>
        <dbReference type="EMBL" id="PTB81056.1"/>
    </source>
</evidence>
<dbReference type="SUPFAM" id="SSF101447">
    <property type="entry name" value="Formin homology 2 domain (FH2 domain)"/>
    <property type="match status" value="1"/>
</dbReference>
<accession>A0A2T4CHM2</accession>
<keyword evidence="3" id="KW-1185">Reference proteome</keyword>
<feature type="region of interest" description="Disordered" evidence="1">
    <location>
        <begin position="124"/>
        <end position="150"/>
    </location>
</feature>
<sequence length="150" mass="16824">MLPTSPFQVLYLSNPPPSPPPPPPPPPLLLHHYHHQHRNPYFTQRLIESRPGSSQSNLAQATKSTDRKCFDDRTTAQRLFWGSAHKLHASEHQSGQSVSLANRCGVCARIRYDTFDEDTRWASITAGPTSSITEEEQKPSGDHSQSVSWI</sequence>
<evidence type="ECO:0000313" key="3">
    <source>
        <dbReference type="Proteomes" id="UP000240760"/>
    </source>
</evidence>
<evidence type="ECO:0000256" key="1">
    <source>
        <dbReference type="SAM" id="MobiDB-lite"/>
    </source>
</evidence>
<name>A0A2T4CHM2_TRILO</name>
<dbReference type="Proteomes" id="UP000240760">
    <property type="component" value="Unassembled WGS sequence"/>
</dbReference>
<reference evidence="2 3" key="1">
    <citation type="submission" date="2016-07" db="EMBL/GenBank/DDBJ databases">
        <title>Multiple horizontal gene transfer events from other fungi enriched the ability of initially mycotrophic Trichoderma (Ascomycota) to feed on dead plant biomass.</title>
        <authorList>
            <consortium name="DOE Joint Genome Institute"/>
            <person name="Aerts A."/>
            <person name="Atanasova L."/>
            <person name="Chenthamara K."/>
            <person name="Zhang J."/>
            <person name="Grujic M."/>
            <person name="Henrissat B."/>
            <person name="Kuo A."/>
            <person name="Salamov A."/>
            <person name="Lipzen A."/>
            <person name="Labutti K."/>
            <person name="Barry K."/>
            <person name="Miao Y."/>
            <person name="Rahimi M.J."/>
            <person name="Shen Q."/>
            <person name="Grigoriev I.V."/>
            <person name="Kubicek C.P."/>
            <person name="Druzhinina I.S."/>
        </authorList>
    </citation>
    <scope>NUCLEOTIDE SEQUENCE [LARGE SCALE GENOMIC DNA]</scope>
    <source>
        <strain evidence="2 3">ATCC 18648</strain>
    </source>
</reference>
<dbReference type="AlphaFoldDB" id="A0A2T4CHM2"/>
<protein>
    <submittedName>
        <fullName evidence="2">Uncharacterized protein</fullName>
    </submittedName>
</protein>
<organism evidence="2 3">
    <name type="scientific">Trichoderma longibrachiatum ATCC 18648</name>
    <dbReference type="NCBI Taxonomy" id="983965"/>
    <lineage>
        <taxon>Eukaryota</taxon>
        <taxon>Fungi</taxon>
        <taxon>Dikarya</taxon>
        <taxon>Ascomycota</taxon>
        <taxon>Pezizomycotina</taxon>
        <taxon>Sordariomycetes</taxon>
        <taxon>Hypocreomycetidae</taxon>
        <taxon>Hypocreales</taxon>
        <taxon>Hypocreaceae</taxon>
        <taxon>Trichoderma</taxon>
    </lineage>
</organism>
<dbReference type="EMBL" id="KZ679126">
    <property type="protein sequence ID" value="PTB81056.1"/>
    <property type="molecule type" value="Genomic_DNA"/>
</dbReference>
<gene>
    <name evidence="2" type="ORF">M440DRAFT_75610</name>
</gene>
<feature type="compositionally biased region" description="Polar residues" evidence="1">
    <location>
        <begin position="51"/>
        <end position="63"/>
    </location>
</feature>
<proteinExistence type="predicted"/>
<feature type="region of interest" description="Disordered" evidence="1">
    <location>
        <begin position="50"/>
        <end position="69"/>
    </location>
</feature>